<dbReference type="Pfam" id="PF03741">
    <property type="entry name" value="TerC"/>
    <property type="match status" value="1"/>
</dbReference>
<dbReference type="RefSeq" id="WP_324268680.1">
    <property type="nucleotide sequence ID" value="NZ_JAWLNX010000026.1"/>
</dbReference>
<protein>
    <submittedName>
        <fullName evidence="7">TerC family protein</fullName>
    </submittedName>
</protein>
<proteinExistence type="inferred from homology"/>
<feature type="transmembrane region" description="Helical" evidence="6">
    <location>
        <begin position="292"/>
        <end position="312"/>
    </location>
</feature>
<evidence type="ECO:0000313" key="7">
    <source>
        <dbReference type="EMBL" id="MEB3371243.1"/>
    </source>
</evidence>
<feature type="transmembrane region" description="Helical" evidence="6">
    <location>
        <begin position="131"/>
        <end position="148"/>
    </location>
</feature>
<evidence type="ECO:0000313" key="8">
    <source>
        <dbReference type="Proteomes" id="UP001327093"/>
    </source>
</evidence>
<feature type="transmembrane region" description="Helical" evidence="6">
    <location>
        <begin position="252"/>
        <end position="272"/>
    </location>
</feature>
<keyword evidence="4 6" id="KW-1133">Transmembrane helix</keyword>
<evidence type="ECO:0000256" key="4">
    <source>
        <dbReference type="ARBA" id="ARBA00022989"/>
    </source>
</evidence>
<gene>
    <name evidence="7" type="ORF">R4I43_27930</name>
</gene>
<evidence type="ECO:0000256" key="2">
    <source>
        <dbReference type="ARBA" id="ARBA00007511"/>
    </source>
</evidence>
<feature type="transmembrane region" description="Helical" evidence="6">
    <location>
        <begin position="224"/>
        <end position="245"/>
    </location>
</feature>
<feature type="transmembrane region" description="Helical" evidence="6">
    <location>
        <begin position="72"/>
        <end position="91"/>
    </location>
</feature>
<comment type="similarity">
    <text evidence="2">Belongs to the TerC family.</text>
</comment>
<feature type="transmembrane region" description="Helical" evidence="6">
    <location>
        <begin position="6"/>
        <end position="26"/>
    </location>
</feature>
<dbReference type="EMBL" id="JAWLNX010000026">
    <property type="protein sequence ID" value="MEB3371243.1"/>
    <property type="molecule type" value="Genomic_DNA"/>
</dbReference>
<evidence type="ECO:0000256" key="5">
    <source>
        <dbReference type="ARBA" id="ARBA00023136"/>
    </source>
</evidence>
<feature type="transmembrane region" description="Helical" evidence="6">
    <location>
        <begin position="103"/>
        <end position="125"/>
    </location>
</feature>
<comment type="caution">
    <text evidence="7">The sequence shown here is derived from an EMBL/GenBank/DDBJ whole genome shotgun (WGS) entry which is preliminary data.</text>
</comment>
<dbReference type="PANTHER" id="PTHR30238:SF0">
    <property type="entry name" value="THYLAKOID MEMBRANE PROTEIN TERC, CHLOROPLASTIC"/>
    <property type="match status" value="1"/>
</dbReference>
<dbReference type="InterPro" id="IPR005496">
    <property type="entry name" value="Integral_membrane_TerC"/>
</dbReference>
<accession>A0ABU6AI51</accession>
<dbReference type="NCBIfam" id="TIGR03718">
    <property type="entry name" value="R_switched_Alx"/>
    <property type="match status" value="1"/>
</dbReference>
<feature type="transmembrane region" description="Helical" evidence="6">
    <location>
        <begin position="195"/>
        <end position="218"/>
    </location>
</feature>
<dbReference type="PANTHER" id="PTHR30238">
    <property type="entry name" value="MEMBRANE BOUND PREDICTED REDOX MODULATOR"/>
    <property type="match status" value="1"/>
</dbReference>
<comment type="subcellular location">
    <subcellularLocation>
        <location evidence="1">Membrane</location>
        <topology evidence="1">Multi-pass membrane protein</topology>
    </subcellularLocation>
</comment>
<sequence length="332" mass="35739">MNFPVWVWAVTLVALLGLIAADLLVVGRRPHAVGVKEASLWVACYVALAAIFGGLLFVFAGSTSGAEFFAGYVTEYSLSVDNLFVFVIIMSRFAVPREHQHRVLYIGILISLVLRAVCIAAGVAVLNAFNWVFYLFGAFLIYTAIKLARDAGGEESDDEGSGMIRALQKFVPTTDTYDGGKMLTRVDGKRMFTPLLLVVAALGLANVIFALDSMPAIFGLTKDGFIIFTANAFALMGLRQLYFVIGGLLDRLIYLSYGLAVILGFIGLKLIIEALHGSHIEEIHFPVPTIGIAASLGFIVLTLAITTVVSLARSRGKQQPTPEPVTSGAESE</sequence>
<dbReference type="Proteomes" id="UP001327093">
    <property type="component" value="Unassembled WGS sequence"/>
</dbReference>
<feature type="transmembrane region" description="Helical" evidence="6">
    <location>
        <begin position="38"/>
        <end position="60"/>
    </location>
</feature>
<evidence type="ECO:0000256" key="3">
    <source>
        <dbReference type="ARBA" id="ARBA00022692"/>
    </source>
</evidence>
<evidence type="ECO:0000256" key="1">
    <source>
        <dbReference type="ARBA" id="ARBA00004141"/>
    </source>
</evidence>
<name>A0ABU6AI51_9PSEU</name>
<keyword evidence="8" id="KW-1185">Reference proteome</keyword>
<keyword evidence="3 6" id="KW-0812">Transmembrane</keyword>
<reference evidence="7 8" key="1">
    <citation type="submission" date="2023-10" db="EMBL/GenBank/DDBJ databases">
        <title>Saccharopolyspora sp. nov., isolated from mangrove soil.</title>
        <authorList>
            <person name="Lu Y."/>
            <person name="Liu W."/>
        </authorList>
    </citation>
    <scope>NUCLEOTIDE SEQUENCE [LARGE SCALE GENOMIC DNA]</scope>
    <source>
        <strain evidence="7 8">S2-29</strain>
    </source>
</reference>
<keyword evidence="5 6" id="KW-0472">Membrane</keyword>
<evidence type="ECO:0000256" key="6">
    <source>
        <dbReference type="SAM" id="Phobius"/>
    </source>
</evidence>
<dbReference type="InterPro" id="IPR022369">
    <property type="entry name" value="Integral_membrane_TerC_rswitch"/>
</dbReference>
<organism evidence="7 8">
    <name type="scientific">Saccharopolyspora mangrovi</name>
    <dbReference type="NCBI Taxonomy" id="3082379"/>
    <lineage>
        <taxon>Bacteria</taxon>
        <taxon>Bacillati</taxon>
        <taxon>Actinomycetota</taxon>
        <taxon>Actinomycetes</taxon>
        <taxon>Pseudonocardiales</taxon>
        <taxon>Pseudonocardiaceae</taxon>
        <taxon>Saccharopolyspora</taxon>
    </lineage>
</organism>